<feature type="coiled-coil region" evidence="1">
    <location>
        <begin position="132"/>
        <end position="167"/>
    </location>
</feature>
<proteinExistence type="predicted"/>
<keyword evidence="1" id="KW-0175">Coiled coil</keyword>
<dbReference type="EMBL" id="RCCJ01000001">
    <property type="protein sequence ID" value="RLJ70375.1"/>
    <property type="molecule type" value="Genomic_DNA"/>
</dbReference>
<dbReference type="Gene3D" id="2.40.10.220">
    <property type="entry name" value="predicted glycosyltransferase like domains"/>
    <property type="match status" value="1"/>
</dbReference>
<sequence>MEKDRIEHIWEDLVEDFEFFISQKESFRENFLEALRESKPKVLSTPGMGALVDRLYLLLFSFQKDPKEELFSLAYKLSQLEIDLKKALLKASLQLVRDYVDYIVRSERDYHRINSLIELMDVYLSIVEDATSKYIEELRSKVEEERREAEEKERRLLLEFLEKLQEEREREIELLTYYKEVPIVCRSKILKLEEDKLRVRTCHINIFKPEMEIYLKHRHIPQTVATRIIEVDVPKEELLLEVLTFVELPQERRRYVRVAPKEPIPVEIVKESREIVGRMADVSIGGVGVYLSEMGDLKGGDMVSVKFILPKGRVEAKGQVCYVIPYGEGFRAGIQYSLGIREEEIVSDYVMERQFEILKELRGIKD</sequence>
<dbReference type="Pfam" id="PF07238">
    <property type="entry name" value="PilZ"/>
    <property type="match status" value="1"/>
</dbReference>
<evidence type="ECO:0000259" key="2">
    <source>
        <dbReference type="Pfam" id="PF07238"/>
    </source>
</evidence>
<dbReference type="InterPro" id="IPR009875">
    <property type="entry name" value="PilZ_domain"/>
</dbReference>
<keyword evidence="4" id="KW-1185">Reference proteome</keyword>
<evidence type="ECO:0000313" key="4">
    <source>
        <dbReference type="Proteomes" id="UP000267841"/>
    </source>
</evidence>
<comment type="caution">
    <text evidence="3">The sequence shown here is derived from an EMBL/GenBank/DDBJ whole genome shotgun (WGS) entry which is preliminary data.</text>
</comment>
<dbReference type="SUPFAM" id="SSF141371">
    <property type="entry name" value="PilZ domain-like"/>
    <property type="match status" value="1"/>
</dbReference>
<dbReference type="Proteomes" id="UP000267841">
    <property type="component" value="Unassembled WGS sequence"/>
</dbReference>
<gene>
    <name evidence="3" type="ORF">BCF55_0646</name>
</gene>
<dbReference type="OrthoDB" id="13949at2"/>
<accession>A0A497XN73</accession>
<dbReference type="AlphaFoldDB" id="A0A497XN73"/>
<dbReference type="RefSeq" id="WP_121009891.1">
    <property type="nucleotide sequence ID" value="NZ_RCCJ01000001.1"/>
</dbReference>
<evidence type="ECO:0000256" key="1">
    <source>
        <dbReference type="SAM" id="Coils"/>
    </source>
</evidence>
<evidence type="ECO:0000313" key="3">
    <source>
        <dbReference type="EMBL" id="RLJ70375.1"/>
    </source>
</evidence>
<feature type="domain" description="PilZ" evidence="2">
    <location>
        <begin position="251"/>
        <end position="345"/>
    </location>
</feature>
<name>A0A497XN73_9AQUI</name>
<protein>
    <submittedName>
        <fullName evidence="3">PilZ domain-containing protein</fullName>
    </submittedName>
</protein>
<organism evidence="3 4">
    <name type="scientific">Hydrogenivirga caldilitoris</name>
    <dbReference type="NCBI Taxonomy" id="246264"/>
    <lineage>
        <taxon>Bacteria</taxon>
        <taxon>Pseudomonadati</taxon>
        <taxon>Aquificota</taxon>
        <taxon>Aquificia</taxon>
        <taxon>Aquificales</taxon>
        <taxon>Aquificaceae</taxon>
        <taxon>Hydrogenivirga</taxon>
    </lineage>
</organism>
<reference evidence="3 4" key="1">
    <citation type="submission" date="2018-10" db="EMBL/GenBank/DDBJ databases">
        <title>Genomic Encyclopedia of Archaeal and Bacterial Type Strains, Phase II (KMG-II): from individual species to whole genera.</title>
        <authorList>
            <person name="Goeker M."/>
        </authorList>
    </citation>
    <scope>NUCLEOTIDE SEQUENCE [LARGE SCALE GENOMIC DNA]</scope>
    <source>
        <strain evidence="3 4">DSM 16510</strain>
    </source>
</reference>
<dbReference type="GO" id="GO:0035438">
    <property type="term" value="F:cyclic-di-GMP binding"/>
    <property type="evidence" value="ECO:0007669"/>
    <property type="project" value="InterPro"/>
</dbReference>